<feature type="domain" description="Glycosyl transferase family 1" evidence="2">
    <location>
        <begin position="213"/>
        <end position="364"/>
    </location>
</feature>
<dbReference type="RefSeq" id="WP_225249967.1">
    <property type="nucleotide sequence ID" value="NZ_JAIWIU010000037.1"/>
</dbReference>
<dbReference type="GO" id="GO:0016757">
    <property type="term" value="F:glycosyltransferase activity"/>
    <property type="evidence" value="ECO:0007669"/>
    <property type="project" value="UniProtKB-KW"/>
</dbReference>
<dbReference type="PANTHER" id="PTHR46401">
    <property type="entry name" value="GLYCOSYLTRANSFERASE WBBK-RELATED"/>
    <property type="match status" value="1"/>
</dbReference>
<dbReference type="Proteomes" id="UP001199044">
    <property type="component" value="Unassembled WGS sequence"/>
</dbReference>
<dbReference type="InterPro" id="IPR001296">
    <property type="entry name" value="Glyco_trans_1"/>
</dbReference>
<organism evidence="4 5">
    <name type="scientific">Vibrio tritonius</name>
    <dbReference type="NCBI Taxonomy" id="1435069"/>
    <lineage>
        <taxon>Bacteria</taxon>
        <taxon>Pseudomonadati</taxon>
        <taxon>Pseudomonadota</taxon>
        <taxon>Gammaproteobacteria</taxon>
        <taxon>Vibrionales</taxon>
        <taxon>Vibrionaceae</taxon>
        <taxon>Vibrio</taxon>
    </lineage>
</organism>
<dbReference type="InterPro" id="IPR028098">
    <property type="entry name" value="Glyco_trans_4-like_N"/>
</dbReference>
<dbReference type="EC" id="2.4.-.-" evidence="4"/>
<feature type="domain" description="Glycosyltransferase subfamily 4-like N-terminal" evidence="3">
    <location>
        <begin position="146"/>
        <end position="202"/>
    </location>
</feature>
<dbReference type="SUPFAM" id="SSF53756">
    <property type="entry name" value="UDP-Glycosyltransferase/glycogen phosphorylase"/>
    <property type="match status" value="1"/>
</dbReference>
<gene>
    <name evidence="4" type="ORF">LDJ79_06285</name>
</gene>
<dbReference type="Pfam" id="PF00534">
    <property type="entry name" value="Glycos_transf_1"/>
    <property type="match status" value="1"/>
</dbReference>
<keyword evidence="1 4" id="KW-0808">Transferase</keyword>
<evidence type="ECO:0000313" key="4">
    <source>
        <dbReference type="EMBL" id="MCA2015711.1"/>
    </source>
</evidence>
<evidence type="ECO:0000313" key="5">
    <source>
        <dbReference type="Proteomes" id="UP001199044"/>
    </source>
</evidence>
<sequence length="386" mass="44840">MKVLFIVNSFMGKPGNVGFRINKIIENGSIQDATVISRGVYGYRNNRFSYYSMGFLGHFSRALNGFRIYFLKNFKSRLYDKFLFEIFCFLALNINEFKRKDRTVRSVAHVMEFSPKIISWLKERNYHVILDVPIAPTTYVKKLKKFEVYKQFSDTSYMEKYERRSFELADLITVPSQFVKNEIVELGISEDKIKIIPFGVDLLEKEESRKLDENLDTQVNYCFAGIVNSRKGVDYLLDAWNCSEFKNDRLHLCGRLSPHIQKKIKILGLKNVITPGFVDIYDYLTNNPGVYVFPSLMEGSSKSVYEAMNCSFPIITTFESGSIVRDGIDGYIVEKCSVEDLKNKMLLFKNNPEKIEVMGSNANKYVKNYTWKKYSNDYCDLYIGNI</sequence>
<dbReference type="CDD" id="cd03801">
    <property type="entry name" value="GT4_PimA-like"/>
    <property type="match status" value="1"/>
</dbReference>
<dbReference type="Pfam" id="PF13439">
    <property type="entry name" value="Glyco_transf_4"/>
    <property type="match status" value="1"/>
</dbReference>
<evidence type="ECO:0000259" key="2">
    <source>
        <dbReference type="Pfam" id="PF00534"/>
    </source>
</evidence>
<reference evidence="5" key="1">
    <citation type="submission" date="2023-07" db="EMBL/GenBank/DDBJ databases">
        <title>Molecular identification of indigenous halophilic bacteria isolated from red sea cost, biodegradation of synthetic dyes and assessment of degraded metabolite toxicity.</title>
        <authorList>
            <person name="Chaieb K."/>
            <person name="Altayb H.N."/>
        </authorList>
    </citation>
    <scope>NUCLEOTIDE SEQUENCE [LARGE SCALE GENOMIC DNA]</scope>
    <source>
        <strain evidence="5">K20</strain>
    </source>
</reference>
<accession>A0ABS7YLF7</accession>
<dbReference type="Gene3D" id="3.40.50.2000">
    <property type="entry name" value="Glycogen Phosphorylase B"/>
    <property type="match status" value="2"/>
</dbReference>
<keyword evidence="4" id="KW-0328">Glycosyltransferase</keyword>
<proteinExistence type="predicted"/>
<evidence type="ECO:0000259" key="3">
    <source>
        <dbReference type="Pfam" id="PF13439"/>
    </source>
</evidence>
<evidence type="ECO:0000256" key="1">
    <source>
        <dbReference type="ARBA" id="ARBA00022679"/>
    </source>
</evidence>
<dbReference type="EMBL" id="JAIWIU010000037">
    <property type="protein sequence ID" value="MCA2015711.1"/>
    <property type="molecule type" value="Genomic_DNA"/>
</dbReference>
<comment type="caution">
    <text evidence="4">The sequence shown here is derived from an EMBL/GenBank/DDBJ whole genome shotgun (WGS) entry which is preliminary data.</text>
</comment>
<keyword evidence="5" id="KW-1185">Reference proteome</keyword>
<protein>
    <submittedName>
        <fullName evidence="4">Glycosyltransferase</fullName>
        <ecNumber evidence="4">2.4.-.-</ecNumber>
    </submittedName>
</protein>
<dbReference type="PANTHER" id="PTHR46401:SF2">
    <property type="entry name" value="GLYCOSYLTRANSFERASE WBBK-RELATED"/>
    <property type="match status" value="1"/>
</dbReference>
<name>A0ABS7YLF7_9VIBR</name>